<feature type="chain" id="PRO_5042094517" evidence="2">
    <location>
        <begin position="18"/>
        <end position="270"/>
    </location>
</feature>
<evidence type="ECO:0000256" key="1">
    <source>
        <dbReference type="SAM" id="MobiDB-lite"/>
    </source>
</evidence>
<comment type="caution">
    <text evidence="3">The sequence shown here is derived from an EMBL/GenBank/DDBJ whole genome shotgun (WGS) entry which is preliminary data.</text>
</comment>
<organism evidence="3 4">
    <name type="scientific">Ditylenchus destructor</name>
    <dbReference type="NCBI Taxonomy" id="166010"/>
    <lineage>
        <taxon>Eukaryota</taxon>
        <taxon>Metazoa</taxon>
        <taxon>Ecdysozoa</taxon>
        <taxon>Nematoda</taxon>
        <taxon>Chromadorea</taxon>
        <taxon>Rhabditida</taxon>
        <taxon>Tylenchina</taxon>
        <taxon>Tylenchomorpha</taxon>
        <taxon>Sphaerularioidea</taxon>
        <taxon>Anguinidae</taxon>
        <taxon>Anguininae</taxon>
        <taxon>Ditylenchus</taxon>
    </lineage>
</organism>
<feature type="signal peptide" evidence="2">
    <location>
        <begin position="1"/>
        <end position="17"/>
    </location>
</feature>
<gene>
    <name evidence="3" type="ORF">DdX_09126</name>
</gene>
<keyword evidence="2" id="KW-0732">Signal</keyword>
<proteinExistence type="predicted"/>
<feature type="compositionally biased region" description="Gly residues" evidence="1">
    <location>
        <begin position="241"/>
        <end position="259"/>
    </location>
</feature>
<accession>A0AAD4N2Y9</accession>
<evidence type="ECO:0000313" key="3">
    <source>
        <dbReference type="EMBL" id="KAI1713056.1"/>
    </source>
</evidence>
<reference evidence="3" key="1">
    <citation type="submission" date="2022-01" db="EMBL/GenBank/DDBJ databases">
        <title>Genome Sequence Resource for Two Populations of Ditylenchus destructor, the Migratory Endoparasitic Phytonematode.</title>
        <authorList>
            <person name="Zhang H."/>
            <person name="Lin R."/>
            <person name="Xie B."/>
        </authorList>
    </citation>
    <scope>NUCLEOTIDE SEQUENCE</scope>
    <source>
        <strain evidence="3">BazhouSP</strain>
    </source>
</reference>
<protein>
    <submittedName>
        <fullName evidence="3">Uncharacterized protein</fullName>
    </submittedName>
</protein>
<evidence type="ECO:0000256" key="2">
    <source>
        <dbReference type="SAM" id="SignalP"/>
    </source>
</evidence>
<feature type="compositionally biased region" description="Low complexity" evidence="1">
    <location>
        <begin position="260"/>
        <end position="270"/>
    </location>
</feature>
<sequence>MILFLLIILGNFNGILGMENARSSSRAGHTTLTNHNWKRLREMCWHDPAAIAPGMHDNHRLFGDPRYKRAFRDPPPVAPMVNTAALLQMQNLASAGMMNPNPYSVQNDLTNYHHVHTHHLHTHYTGDLRTYSNMVYYFYDNYHDHMVSLMDDLQRKFSSTDPEREVKFFMVYVSHDHKADFESIFREAKSVLPYFSICKGGAQIQDVSEENVIRDFINQALNRPVLSAVPPMLQQMPQPGMQGGQMRGGMQGGMQGGQQGRQDGMDGPME</sequence>
<dbReference type="Proteomes" id="UP001201812">
    <property type="component" value="Unassembled WGS sequence"/>
</dbReference>
<evidence type="ECO:0000313" key="4">
    <source>
        <dbReference type="Proteomes" id="UP001201812"/>
    </source>
</evidence>
<feature type="region of interest" description="Disordered" evidence="1">
    <location>
        <begin position="240"/>
        <end position="270"/>
    </location>
</feature>
<keyword evidence="4" id="KW-1185">Reference proteome</keyword>
<dbReference type="AlphaFoldDB" id="A0AAD4N2Y9"/>
<name>A0AAD4N2Y9_9BILA</name>
<dbReference type="EMBL" id="JAKKPZ010000016">
    <property type="protein sequence ID" value="KAI1713056.1"/>
    <property type="molecule type" value="Genomic_DNA"/>
</dbReference>